<sequence length="48" mass="5667">MSGICFSDLRFGSDRWIFFLLEREMVATCDDIIIIMALEIQSIFWYGI</sequence>
<protein>
    <submittedName>
        <fullName evidence="1">Uncharacterized protein</fullName>
    </submittedName>
</protein>
<dbReference type="KEGG" id="pvo:PVOR_16654"/>
<gene>
    <name evidence="1" type="ORF">PVOR_16654</name>
</gene>
<reference evidence="1 2" key="1">
    <citation type="journal article" date="2010" name="BMC Genomics">
        <title>Genome sequence of the pattern forming Paenibacillus vortex bacterium reveals potential for thriving in complex environments.</title>
        <authorList>
            <person name="Sirota-Madi A."/>
            <person name="Olender T."/>
            <person name="Helman Y."/>
            <person name="Ingham C."/>
            <person name="Brainis I."/>
            <person name="Roth D."/>
            <person name="Hagi E."/>
            <person name="Brodsky L."/>
            <person name="Leshkowitz D."/>
            <person name="Galatenko V."/>
            <person name="Nikolaev V."/>
            <person name="Mugasimangalam R.C."/>
            <person name="Bransburg-Zabary S."/>
            <person name="Gutnick D.L."/>
            <person name="Lancet D."/>
            <person name="Ben-Jacob E."/>
        </authorList>
    </citation>
    <scope>NUCLEOTIDE SEQUENCE [LARGE SCALE GENOMIC DNA]</scope>
    <source>
        <strain evidence="1 2">V453</strain>
    </source>
</reference>
<name>A0A2R9SUD6_9BACL</name>
<accession>A0A2R9SUD6</accession>
<keyword evidence="2" id="KW-1185">Reference proteome</keyword>
<dbReference type="EMBL" id="ADHJ01000024">
    <property type="protein sequence ID" value="EFU40980.1"/>
    <property type="molecule type" value="Genomic_DNA"/>
</dbReference>
<organism evidence="1 2">
    <name type="scientific">Paenibacillus vortex V453</name>
    <dbReference type="NCBI Taxonomy" id="715225"/>
    <lineage>
        <taxon>Bacteria</taxon>
        <taxon>Bacillati</taxon>
        <taxon>Bacillota</taxon>
        <taxon>Bacilli</taxon>
        <taxon>Bacillales</taxon>
        <taxon>Paenibacillaceae</taxon>
        <taxon>Paenibacillus</taxon>
    </lineage>
</organism>
<proteinExistence type="predicted"/>
<dbReference type="AlphaFoldDB" id="A0A2R9SUD6"/>
<dbReference type="Proteomes" id="UP000003094">
    <property type="component" value="Unassembled WGS sequence"/>
</dbReference>
<comment type="caution">
    <text evidence="1">The sequence shown here is derived from an EMBL/GenBank/DDBJ whole genome shotgun (WGS) entry which is preliminary data.</text>
</comment>
<evidence type="ECO:0000313" key="1">
    <source>
        <dbReference type="EMBL" id="EFU40980.1"/>
    </source>
</evidence>
<evidence type="ECO:0000313" key="2">
    <source>
        <dbReference type="Proteomes" id="UP000003094"/>
    </source>
</evidence>